<proteinExistence type="predicted"/>
<evidence type="ECO:0000256" key="1">
    <source>
        <dbReference type="SAM" id="Phobius"/>
    </source>
</evidence>
<sequence>MIDLHSEQTKLSGRWIQKGFLAIAVLFNFKFLRDRNKRQNRLGRRWTKFRF</sequence>
<feature type="transmembrane region" description="Helical" evidence="1">
    <location>
        <begin position="15"/>
        <end position="32"/>
    </location>
</feature>
<protein>
    <recommendedName>
        <fullName evidence="4">Transposase</fullName>
    </recommendedName>
</protein>
<reference evidence="2 3" key="1">
    <citation type="journal article" date="2020" name="ISME J.">
        <title>Comparative genomics reveals insights into cyanobacterial evolution and habitat adaptation.</title>
        <authorList>
            <person name="Chen M.Y."/>
            <person name="Teng W.K."/>
            <person name="Zhao L."/>
            <person name="Hu C.X."/>
            <person name="Zhou Y.K."/>
            <person name="Han B.P."/>
            <person name="Song L.R."/>
            <person name="Shu W.S."/>
        </authorList>
    </citation>
    <scope>NUCLEOTIDE SEQUENCE [LARGE SCALE GENOMIC DNA]</scope>
    <source>
        <strain evidence="2 3">FACHB-838</strain>
    </source>
</reference>
<organism evidence="2 3">
    <name type="scientific">Nostoc flagelliforme FACHB-838</name>
    <dbReference type="NCBI Taxonomy" id="2692904"/>
    <lineage>
        <taxon>Bacteria</taxon>
        <taxon>Bacillati</taxon>
        <taxon>Cyanobacteriota</taxon>
        <taxon>Cyanophyceae</taxon>
        <taxon>Nostocales</taxon>
        <taxon>Nostocaceae</taxon>
        <taxon>Nostoc</taxon>
    </lineage>
</organism>
<evidence type="ECO:0008006" key="4">
    <source>
        <dbReference type="Google" id="ProtNLM"/>
    </source>
</evidence>
<keyword evidence="1" id="KW-0472">Membrane</keyword>
<dbReference type="Proteomes" id="UP000623440">
    <property type="component" value="Unassembled WGS sequence"/>
</dbReference>
<keyword evidence="3" id="KW-1185">Reference proteome</keyword>
<keyword evidence="1" id="KW-1133">Transmembrane helix</keyword>
<keyword evidence="1" id="KW-0812">Transmembrane</keyword>
<gene>
    <name evidence="2" type="ORF">H6G97_44275</name>
</gene>
<comment type="caution">
    <text evidence="2">The sequence shown here is derived from an EMBL/GenBank/DDBJ whole genome shotgun (WGS) entry which is preliminary data.</text>
</comment>
<evidence type="ECO:0000313" key="2">
    <source>
        <dbReference type="EMBL" id="MBD2535971.1"/>
    </source>
</evidence>
<evidence type="ECO:0000313" key="3">
    <source>
        <dbReference type="Proteomes" id="UP000623440"/>
    </source>
</evidence>
<accession>A0ABR8E322</accession>
<dbReference type="RefSeq" id="WP_190946750.1">
    <property type="nucleotide sequence ID" value="NZ_JACJSI010000364.1"/>
</dbReference>
<name>A0ABR8E322_9NOSO</name>
<dbReference type="EMBL" id="JACJSI010000364">
    <property type="protein sequence ID" value="MBD2535971.1"/>
    <property type="molecule type" value="Genomic_DNA"/>
</dbReference>